<accession>V8NQY3</accession>
<keyword evidence="3" id="KW-1185">Reference proteome</keyword>
<feature type="non-terminal residue" evidence="2">
    <location>
        <position position="1"/>
    </location>
</feature>
<proteinExistence type="predicted"/>
<gene>
    <name evidence="2" type="ORF">L345_09552</name>
</gene>
<evidence type="ECO:0000313" key="3">
    <source>
        <dbReference type="Proteomes" id="UP000018936"/>
    </source>
</evidence>
<evidence type="ECO:0000256" key="1">
    <source>
        <dbReference type="SAM" id="MobiDB-lite"/>
    </source>
</evidence>
<organism evidence="2 3">
    <name type="scientific">Ophiophagus hannah</name>
    <name type="common">King cobra</name>
    <name type="synonym">Naja hannah</name>
    <dbReference type="NCBI Taxonomy" id="8665"/>
    <lineage>
        <taxon>Eukaryota</taxon>
        <taxon>Metazoa</taxon>
        <taxon>Chordata</taxon>
        <taxon>Craniata</taxon>
        <taxon>Vertebrata</taxon>
        <taxon>Euteleostomi</taxon>
        <taxon>Lepidosauria</taxon>
        <taxon>Squamata</taxon>
        <taxon>Bifurcata</taxon>
        <taxon>Unidentata</taxon>
        <taxon>Episquamata</taxon>
        <taxon>Toxicofera</taxon>
        <taxon>Serpentes</taxon>
        <taxon>Colubroidea</taxon>
        <taxon>Elapidae</taxon>
        <taxon>Elapinae</taxon>
        <taxon>Ophiophagus</taxon>
    </lineage>
</organism>
<dbReference type="EMBL" id="AZIM01002157">
    <property type="protein sequence ID" value="ETE64679.1"/>
    <property type="molecule type" value="Genomic_DNA"/>
</dbReference>
<reference evidence="2 3" key="1">
    <citation type="journal article" date="2013" name="Proc. Natl. Acad. Sci. U.S.A.">
        <title>The king cobra genome reveals dynamic gene evolution and adaptation in the snake venom system.</title>
        <authorList>
            <person name="Vonk F.J."/>
            <person name="Casewell N.R."/>
            <person name="Henkel C.V."/>
            <person name="Heimberg A.M."/>
            <person name="Jansen H.J."/>
            <person name="McCleary R.J."/>
            <person name="Kerkkamp H.M."/>
            <person name="Vos R.A."/>
            <person name="Guerreiro I."/>
            <person name="Calvete J.J."/>
            <person name="Wuster W."/>
            <person name="Woods A.E."/>
            <person name="Logan J.M."/>
            <person name="Harrison R.A."/>
            <person name="Castoe T.A."/>
            <person name="de Koning A.P."/>
            <person name="Pollock D.D."/>
            <person name="Yandell M."/>
            <person name="Calderon D."/>
            <person name="Renjifo C."/>
            <person name="Currier R.B."/>
            <person name="Salgado D."/>
            <person name="Pla D."/>
            <person name="Sanz L."/>
            <person name="Hyder A.S."/>
            <person name="Ribeiro J.M."/>
            <person name="Arntzen J.W."/>
            <person name="van den Thillart G.E."/>
            <person name="Boetzer M."/>
            <person name="Pirovano W."/>
            <person name="Dirks R.P."/>
            <person name="Spaink H.P."/>
            <person name="Duboule D."/>
            <person name="McGlinn E."/>
            <person name="Kini R.M."/>
            <person name="Richardson M.K."/>
        </authorList>
    </citation>
    <scope>NUCLEOTIDE SEQUENCE</scope>
    <source>
        <tissue evidence="2">Blood</tissue>
    </source>
</reference>
<name>V8NQY3_OPHHA</name>
<protein>
    <submittedName>
        <fullName evidence="2">Uncharacterized protein</fullName>
    </submittedName>
</protein>
<sequence length="51" mass="5988">MEIVFGQCWLVNGDELCPLEERRKEGKVGRKEGKEGRKGKKERKEGKKERK</sequence>
<dbReference type="AlphaFoldDB" id="V8NQY3"/>
<comment type="caution">
    <text evidence="2">The sequence shown here is derived from an EMBL/GenBank/DDBJ whole genome shotgun (WGS) entry which is preliminary data.</text>
</comment>
<feature type="region of interest" description="Disordered" evidence="1">
    <location>
        <begin position="22"/>
        <end position="51"/>
    </location>
</feature>
<dbReference type="Proteomes" id="UP000018936">
    <property type="component" value="Unassembled WGS sequence"/>
</dbReference>
<evidence type="ECO:0000313" key="2">
    <source>
        <dbReference type="EMBL" id="ETE64679.1"/>
    </source>
</evidence>